<reference evidence="10" key="1">
    <citation type="journal article" date="2022" name="Front. Genet.">
        <title>Chromosome-Scale Assembly of the Dendrobium nobile Genome Provides Insights Into the Molecular Mechanism of the Biosynthesis of the Medicinal Active Ingredient of Dendrobium.</title>
        <authorList>
            <person name="Xu Q."/>
            <person name="Niu S.-C."/>
            <person name="Li K.-L."/>
            <person name="Zheng P.-J."/>
            <person name="Zhang X.-J."/>
            <person name="Jia Y."/>
            <person name="Liu Y."/>
            <person name="Niu Y.-X."/>
            <person name="Yu L.-H."/>
            <person name="Chen D.-F."/>
            <person name="Zhang G.-Q."/>
        </authorList>
    </citation>
    <scope>NUCLEOTIDE SEQUENCE</scope>
    <source>
        <tissue evidence="10">Leaf</tissue>
    </source>
</reference>
<dbReference type="SUPFAM" id="SSF52540">
    <property type="entry name" value="P-loop containing nucleoside triphosphate hydrolases"/>
    <property type="match status" value="1"/>
</dbReference>
<evidence type="ECO:0000313" key="11">
    <source>
        <dbReference type="Proteomes" id="UP000829196"/>
    </source>
</evidence>
<dbReference type="PROSITE" id="PS00211">
    <property type="entry name" value="ABC_TRANSPORTER_1"/>
    <property type="match status" value="1"/>
</dbReference>
<evidence type="ECO:0000256" key="3">
    <source>
        <dbReference type="ARBA" id="ARBA00022741"/>
    </source>
</evidence>
<dbReference type="EMBL" id="JAGYWB010000017">
    <property type="protein sequence ID" value="KAI0493435.1"/>
    <property type="molecule type" value="Genomic_DNA"/>
</dbReference>
<feature type="transmembrane region" description="Helical" evidence="7">
    <location>
        <begin position="387"/>
        <end position="405"/>
    </location>
</feature>
<dbReference type="GO" id="GO:0015421">
    <property type="term" value="F:ABC-type oligopeptide transporter activity"/>
    <property type="evidence" value="ECO:0007669"/>
    <property type="project" value="TreeGrafter"/>
</dbReference>
<dbReference type="SUPFAM" id="SSF90123">
    <property type="entry name" value="ABC transporter transmembrane region"/>
    <property type="match status" value="1"/>
</dbReference>
<evidence type="ECO:0000256" key="2">
    <source>
        <dbReference type="ARBA" id="ARBA00022692"/>
    </source>
</evidence>
<evidence type="ECO:0000256" key="5">
    <source>
        <dbReference type="ARBA" id="ARBA00022989"/>
    </source>
</evidence>
<feature type="transmembrane region" description="Helical" evidence="7">
    <location>
        <begin position="287"/>
        <end position="315"/>
    </location>
</feature>
<name>A0A8T3AGS3_DENNO</name>
<dbReference type="PANTHER" id="PTHR43394">
    <property type="entry name" value="ATP-DEPENDENT PERMEASE MDL1, MITOCHONDRIAL"/>
    <property type="match status" value="1"/>
</dbReference>
<organism evidence="10 11">
    <name type="scientific">Dendrobium nobile</name>
    <name type="common">Orchid</name>
    <dbReference type="NCBI Taxonomy" id="94219"/>
    <lineage>
        <taxon>Eukaryota</taxon>
        <taxon>Viridiplantae</taxon>
        <taxon>Streptophyta</taxon>
        <taxon>Embryophyta</taxon>
        <taxon>Tracheophyta</taxon>
        <taxon>Spermatophyta</taxon>
        <taxon>Magnoliopsida</taxon>
        <taxon>Liliopsida</taxon>
        <taxon>Asparagales</taxon>
        <taxon>Orchidaceae</taxon>
        <taxon>Epidendroideae</taxon>
        <taxon>Malaxideae</taxon>
        <taxon>Dendrobiinae</taxon>
        <taxon>Dendrobium</taxon>
    </lineage>
</organism>
<dbReference type="AlphaFoldDB" id="A0A8T3AGS3"/>
<comment type="caution">
    <text evidence="10">The sequence shown here is derived from an EMBL/GenBank/DDBJ whole genome shotgun (WGS) entry which is preliminary data.</text>
</comment>
<dbReference type="InterPro" id="IPR003439">
    <property type="entry name" value="ABC_transporter-like_ATP-bd"/>
</dbReference>
<keyword evidence="11" id="KW-1185">Reference proteome</keyword>
<dbReference type="Pfam" id="PF00664">
    <property type="entry name" value="ABC_membrane"/>
    <property type="match status" value="1"/>
</dbReference>
<dbReference type="Gene3D" id="1.20.1560.10">
    <property type="entry name" value="ABC transporter type 1, transmembrane domain"/>
    <property type="match status" value="1"/>
</dbReference>
<keyword evidence="5 7" id="KW-1133">Transmembrane helix</keyword>
<dbReference type="Proteomes" id="UP000829196">
    <property type="component" value="Unassembled WGS sequence"/>
</dbReference>
<dbReference type="Gene3D" id="3.40.50.300">
    <property type="entry name" value="P-loop containing nucleotide triphosphate hydrolases"/>
    <property type="match status" value="1"/>
</dbReference>
<keyword evidence="4" id="KW-0067">ATP-binding</keyword>
<dbReference type="InterPro" id="IPR017871">
    <property type="entry name" value="ABC_transporter-like_CS"/>
</dbReference>
<dbReference type="OrthoDB" id="6500128at2759"/>
<dbReference type="InterPro" id="IPR036640">
    <property type="entry name" value="ABC1_TM_sf"/>
</dbReference>
<keyword evidence="2 7" id="KW-0812">Transmembrane</keyword>
<dbReference type="CDD" id="cd18572">
    <property type="entry name" value="ABC_6TM_TAP"/>
    <property type="match status" value="1"/>
</dbReference>
<evidence type="ECO:0000256" key="6">
    <source>
        <dbReference type="ARBA" id="ARBA00023136"/>
    </source>
</evidence>
<gene>
    <name evidence="10" type="ORF">KFK09_023551</name>
</gene>
<dbReference type="InterPro" id="IPR027417">
    <property type="entry name" value="P-loop_NTPase"/>
</dbReference>
<protein>
    <recommendedName>
        <fullName evidence="12">ABC transporter B family member 26, chloroplastic</fullName>
    </recommendedName>
</protein>
<evidence type="ECO:0000313" key="10">
    <source>
        <dbReference type="EMBL" id="KAI0493435.1"/>
    </source>
</evidence>
<proteinExistence type="predicted"/>
<dbReference type="GO" id="GO:0016020">
    <property type="term" value="C:membrane"/>
    <property type="evidence" value="ECO:0007669"/>
    <property type="project" value="UniProtKB-SubCell"/>
</dbReference>
<feature type="domain" description="ABC transmembrane type-1" evidence="9">
    <location>
        <begin position="159"/>
        <end position="440"/>
    </location>
</feature>
<feature type="domain" description="ABC transporter" evidence="8">
    <location>
        <begin position="474"/>
        <end position="713"/>
    </location>
</feature>
<evidence type="ECO:0000259" key="8">
    <source>
        <dbReference type="PROSITE" id="PS50893"/>
    </source>
</evidence>
<dbReference type="FunFam" id="3.40.50.300:FF:000218">
    <property type="entry name" value="Multidrug ABC transporter ATP-binding protein"/>
    <property type="match status" value="1"/>
</dbReference>
<evidence type="ECO:0000256" key="7">
    <source>
        <dbReference type="SAM" id="Phobius"/>
    </source>
</evidence>
<sequence>MVVFFLPAAAIPPVIQTADGISGSHRPCLFQNFQKSSNKSQRIISHALSPPSPLLLLFRRRRRRRGLGPPSRAVYSLSSSNVDGFPNSRIPNQVTDSSIEGFRERLRAWRQFLPGGSWWLLQGNEYVEEGKGRWRKNVTVVQALKRMWFLVSGGRRVIFLAFASLFIASLSEIAIPHFLTASIFSAQRGKSMMFYKNAKILLSLCLVSGICSGLRSCCFGIANMILVKRMREVLYSTLLFQEMTLFDEETVGDLTSRLGSDCQQVSRVIGNDLNLICRNVVQGTGALIALFIISWPLALSMVLICASLATVLFFYGRFQKWVAKLTQDFAARANEVSQETFSLIRTVRIYGTEKQEIERYRTWLERLWDVSLRQSVGYGFWSLTYNYFYHSTKVVAVLIGGISILRGHTTAEQLTKFILYAEWLIYSAWWIGDNWSSLMQSVGASEKVFQLMDLLPRKKFISGGRQLQKLIGRIEFVDVSFHYPSRLMFPAVEHIQLSIQPNEVLAIVGRSGSGKSTIANLLLRLYEPTNGAILVDGIPIEDLDIKWLRERIGFVAQEPPLFRMDVTSNIRYGCTRETTQEEVEWAAKQAFAHEFILSLPNGYSTLVDNALLSGGQKQRIAIARAILRDPTILILDEATSALDAESEHYIKELLLSDRNVSGEKRTVIVIAHRLSTIQAADTIVVMDDGRIVEVGNHKELLHKNGLYASLARRQSDALV</sequence>
<dbReference type="InterPro" id="IPR039421">
    <property type="entry name" value="Type_1_exporter"/>
</dbReference>
<evidence type="ECO:0000256" key="1">
    <source>
        <dbReference type="ARBA" id="ARBA00004141"/>
    </source>
</evidence>
<evidence type="ECO:0000259" key="9">
    <source>
        <dbReference type="PROSITE" id="PS50929"/>
    </source>
</evidence>
<keyword evidence="3" id="KW-0547">Nucleotide-binding</keyword>
<evidence type="ECO:0008006" key="12">
    <source>
        <dbReference type="Google" id="ProtNLM"/>
    </source>
</evidence>
<dbReference type="SMR" id="A0A8T3AGS3"/>
<dbReference type="Pfam" id="PF00005">
    <property type="entry name" value="ABC_tran"/>
    <property type="match status" value="1"/>
</dbReference>
<dbReference type="PROSITE" id="PS50929">
    <property type="entry name" value="ABC_TM1F"/>
    <property type="match status" value="1"/>
</dbReference>
<dbReference type="GO" id="GO:0016887">
    <property type="term" value="F:ATP hydrolysis activity"/>
    <property type="evidence" value="ECO:0007669"/>
    <property type="project" value="InterPro"/>
</dbReference>
<dbReference type="PANTHER" id="PTHR43394:SF19">
    <property type="entry name" value="ABC TRANSPORTER B FAMILY"/>
    <property type="match status" value="1"/>
</dbReference>
<feature type="transmembrane region" description="Helical" evidence="7">
    <location>
        <begin position="200"/>
        <end position="226"/>
    </location>
</feature>
<keyword evidence="6 7" id="KW-0472">Membrane</keyword>
<dbReference type="GO" id="GO:0005524">
    <property type="term" value="F:ATP binding"/>
    <property type="evidence" value="ECO:0007669"/>
    <property type="project" value="UniProtKB-KW"/>
</dbReference>
<dbReference type="PROSITE" id="PS50893">
    <property type="entry name" value="ABC_TRANSPORTER_2"/>
    <property type="match status" value="1"/>
</dbReference>
<dbReference type="InterPro" id="IPR011527">
    <property type="entry name" value="ABC1_TM_dom"/>
</dbReference>
<comment type="subcellular location">
    <subcellularLocation>
        <location evidence="1">Membrane</location>
        <topology evidence="1">Multi-pass membrane protein</topology>
    </subcellularLocation>
</comment>
<dbReference type="InterPro" id="IPR003593">
    <property type="entry name" value="AAA+_ATPase"/>
</dbReference>
<evidence type="ECO:0000256" key="4">
    <source>
        <dbReference type="ARBA" id="ARBA00022840"/>
    </source>
</evidence>
<accession>A0A8T3AGS3</accession>
<feature type="transmembrane region" description="Helical" evidence="7">
    <location>
        <begin position="157"/>
        <end position="180"/>
    </location>
</feature>
<dbReference type="SMART" id="SM00382">
    <property type="entry name" value="AAA"/>
    <property type="match status" value="1"/>
</dbReference>